<feature type="chain" id="PRO_5021890562" description="Anaphase-promoting complex, cyclosome, subunit 3" evidence="1">
    <location>
        <begin position="26"/>
        <end position="751"/>
    </location>
</feature>
<sequence precursor="true">MLNSKNARNRFPLSGLLVLAFVVTAGCEPVPAPVSELPAVPAGIEMVDMDSGRFDWNTGVGGLIVNKPAPFTFLRSKDEPLVSAEFLAARPKPAPFDAETERKLANLMGSRAEPFFSQRPFFSAQGEIDLGTDAGAVSSFALSADGKYLLVVAKEVVVYEVESRQLKFRLGGVEGSVSHCLWPAGDTFYVADEKAIHRATVGTSESLQQVKTLSQPLATWQHAAKAPVIFGCYQDGKVFRLDTKENRFVDLKVTVGGKLKVLAVQPNGDGILCTADNGVTTFRFDNERLVNRQLTALNRDNQVVSLACWTSTSRLWSDGDNIYSLPSENAEESAKQPERSPRLLWKPLALIGKYDKEDNQNQITAVVRRKDIEGNLHLSVADVYHEDLTHSIPFDLQVENLKDVALDGRGLMVAQHLGNAIQIHRRGVWEFPNLARTRYIVATAFRTQNFDRIDQLAKFALAGEGYRWGLDAQEMFGIVQDTCAEVWLQVRQRWGETEDEAEKQKYAEFLSKAEKWAETSVVGMSSQLDMKIQFGWKARGDGLGYTVSQQGWKVLERELAEAAEMLDDWLKEDPYAPAIMYAHRMTIAMGRGESHSSVEEHLRVATALYPTHVSLHSAVAEWLAPKWSGSEGDSAGYLAAVMKHGDPEVAARQYARIVCNKLGHYTEPVGLVLHGHYDVRSAVLAAESMVSLEPAYDWHLVRLLALANSFEMRTQELILAKYMQAHFLYDPSRYGERYQQFMPALYENLPE</sequence>
<dbReference type="Proteomes" id="UP000320672">
    <property type="component" value="Chromosome"/>
</dbReference>
<dbReference type="InterPro" id="IPR015943">
    <property type="entry name" value="WD40/YVTN_repeat-like_dom_sf"/>
</dbReference>
<evidence type="ECO:0000313" key="2">
    <source>
        <dbReference type="EMBL" id="QDS93746.1"/>
    </source>
</evidence>
<dbReference type="InterPro" id="IPR011044">
    <property type="entry name" value="Quino_amine_DH_bsu"/>
</dbReference>
<dbReference type="RefSeq" id="WP_145351848.1">
    <property type="nucleotide sequence ID" value="NZ_CP036262.1"/>
</dbReference>
<keyword evidence="3" id="KW-1185">Reference proteome</keyword>
<dbReference type="EMBL" id="CP036262">
    <property type="protein sequence ID" value="QDS93746.1"/>
    <property type="molecule type" value="Genomic_DNA"/>
</dbReference>
<accession>A0A517MFW3</accession>
<evidence type="ECO:0008006" key="4">
    <source>
        <dbReference type="Google" id="ProtNLM"/>
    </source>
</evidence>
<feature type="signal peptide" evidence="1">
    <location>
        <begin position="1"/>
        <end position="25"/>
    </location>
</feature>
<evidence type="ECO:0000313" key="3">
    <source>
        <dbReference type="Proteomes" id="UP000320672"/>
    </source>
</evidence>
<gene>
    <name evidence="2" type="ORF">FF011L_25190</name>
</gene>
<proteinExistence type="predicted"/>
<reference evidence="2 3" key="1">
    <citation type="submission" date="2019-02" db="EMBL/GenBank/DDBJ databases">
        <title>Deep-cultivation of Planctomycetes and their phenomic and genomic characterization uncovers novel biology.</title>
        <authorList>
            <person name="Wiegand S."/>
            <person name="Jogler M."/>
            <person name="Boedeker C."/>
            <person name="Pinto D."/>
            <person name="Vollmers J."/>
            <person name="Rivas-Marin E."/>
            <person name="Kohn T."/>
            <person name="Peeters S.H."/>
            <person name="Heuer A."/>
            <person name="Rast P."/>
            <person name="Oberbeckmann S."/>
            <person name="Bunk B."/>
            <person name="Jeske O."/>
            <person name="Meyerdierks A."/>
            <person name="Storesund J.E."/>
            <person name="Kallscheuer N."/>
            <person name="Luecker S."/>
            <person name="Lage O.M."/>
            <person name="Pohl T."/>
            <person name="Merkel B.J."/>
            <person name="Hornburger P."/>
            <person name="Mueller R.-W."/>
            <person name="Bruemmer F."/>
            <person name="Labrenz M."/>
            <person name="Spormann A.M."/>
            <person name="Op den Camp H."/>
            <person name="Overmann J."/>
            <person name="Amann R."/>
            <person name="Jetten M.S.M."/>
            <person name="Mascher T."/>
            <person name="Medema M.H."/>
            <person name="Devos D.P."/>
            <person name="Kaster A.-K."/>
            <person name="Ovreas L."/>
            <person name="Rohde M."/>
            <person name="Galperin M.Y."/>
            <person name="Jogler C."/>
        </authorList>
    </citation>
    <scope>NUCLEOTIDE SEQUENCE [LARGE SCALE GENOMIC DNA]</scope>
    <source>
        <strain evidence="2 3">FF011L</strain>
    </source>
</reference>
<dbReference type="Gene3D" id="2.130.10.10">
    <property type="entry name" value="YVTN repeat-like/Quinoprotein amine dehydrogenase"/>
    <property type="match status" value="1"/>
</dbReference>
<dbReference type="PROSITE" id="PS51257">
    <property type="entry name" value="PROKAR_LIPOPROTEIN"/>
    <property type="match status" value="1"/>
</dbReference>
<dbReference type="SUPFAM" id="SSF50969">
    <property type="entry name" value="YVTN repeat-like/Quinoprotein amine dehydrogenase"/>
    <property type="match status" value="1"/>
</dbReference>
<dbReference type="KEGG" id="rml:FF011L_25190"/>
<keyword evidence="1" id="KW-0732">Signal</keyword>
<protein>
    <recommendedName>
        <fullName evidence="4">Anaphase-promoting complex, cyclosome, subunit 3</fullName>
    </recommendedName>
</protein>
<name>A0A517MFW3_9BACT</name>
<evidence type="ECO:0000256" key="1">
    <source>
        <dbReference type="SAM" id="SignalP"/>
    </source>
</evidence>
<organism evidence="2 3">
    <name type="scientific">Roseimaritima multifibrata</name>
    <dbReference type="NCBI Taxonomy" id="1930274"/>
    <lineage>
        <taxon>Bacteria</taxon>
        <taxon>Pseudomonadati</taxon>
        <taxon>Planctomycetota</taxon>
        <taxon>Planctomycetia</taxon>
        <taxon>Pirellulales</taxon>
        <taxon>Pirellulaceae</taxon>
        <taxon>Roseimaritima</taxon>
    </lineage>
</organism>
<dbReference type="OrthoDB" id="234275at2"/>
<dbReference type="AlphaFoldDB" id="A0A517MFW3"/>